<dbReference type="GO" id="GO:0009252">
    <property type="term" value="P:peptidoglycan biosynthetic process"/>
    <property type="evidence" value="ECO:0007669"/>
    <property type="project" value="UniProtKB-UniRule"/>
</dbReference>
<comment type="similarity">
    <text evidence="7">Belongs to the transglycosylase MltG family.</text>
</comment>
<gene>
    <name evidence="7 8" type="primary">mltG</name>
    <name evidence="8" type="ORF">DKG75_16640</name>
</gene>
<dbReference type="PANTHER" id="PTHR30518:SF2">
    <property type="entry name" value="ENDOLYTIC MUREIN TRANSGLYCOSYLASE"/>
    <property type="match status" value="1"/>
</dbReference>
<dbReference type="CDD" id="cd08010">
    <property type="entry name" value="MltG_like"/>
    <property type="match status" value="1"/>
</dbReference>
<keyword evidence="3 7" id="KW-1133">Transmembrane helix</keyword>
<keyword evidence="1 7" id="KW-1003">Cell membrane</keyword>
<organism evidence="8 9">
    <name type="scientific">Zavarzinia compransoris</name>
    <dbReference type="NCBI Taxonomy" id="1264899"/>
    <lineage>
        <taxon>Bacteria</taxon>
        <taxon>Pseudomonadati</taxon>
        <taxon>Pseudomonadota</taxon>
        <taxon>Alphaproteobacteria</taxon>
        <taxon>Rhodospirillales</taxon>
        <taxon>Zavarziniaceae</taxon>
        <taxon>Zavarzinia</taxon>
    </lineage>
</organism>
<dbReference type="EMBL" id="QGLF01000004">
    <property type="protein sequence ID" value="PWR20128.1"/>
    <property type="molecule type" value="Genomic_DNA"/>
</dbReference>
<dbReference type="Gene3D" id="3.30.160.60">
    <property type="entry name" value="Classic Zinc Finger"/>
    <property type="match status" value="1"/>
</dbReference>
<evidence type="ECO:0000256" key="4">
    <source>
        <dbReference type="ARBA" id="ARBA00023136"/>
    </source>
</evidence>
<keyword evidence="7" id="KW-0997">Cell inner membrane</keyword>
<sequence length="322" mass="34771">MRALLLGLFTLVFLAGAGVLYVYYEIQRAGPALEPVTVVIERGTGIEGMGAAFEQAGAVRSGYWLVAAGLAPGDTRPLQAGEYEVPPGASALAIVRLLRDGKVVVHRLTVPEGLAVPEIMKLVGDTAALSGSLPPMPPEGSLLPETYNFTRGENRSAMVDRMRRAMTEALDDAWAARADDLPFSSKEEALVLASIIEKETARDSERRRIAGVFVNRLRKGMRLQSDPTVIYGIMKGQGPLGRAITRSDLDTPTDYNTYTIPGLPPGPIASPGRDSIRAAVNPLKHKDLYFVADGTGGHAFAETLDQHNANVRRWRALREKAN</sequence>
<keyword evidence="5 7" id="KW-0456">Lyase</keyword>
<dbReference type="OrthoDB" id="9814591at2"/>
<accession>A0A317DZB4</accession>
<evidence type="ECO:0000256" key="2">
    <source>
        <dbReference type="ARBA" id="ARBA00022692"/>
    </source>
</evidence>
<dbReference type="AlphaFoldDB" id="A0A317DZB4"/>
<keyword evidence="2 7" id="KW-0812">Transmembrane</keyword>
<dbReference type="NCBIfam" id="TIGR00247">
    <property type="entry name" value="endolytic transglycosylase MltG"/>
    <property type="match status" value="1"/>
</dbReference>
<evidence type="ECO:0000256" key="5">
    <source>
        <dbReference type="ARBA" id="ARBA00023239"/>
    </source>
</evidence>
<name>A0A317DZB4_9PROT</name>
<dbReference type="InterPro" id="IPR003770">
    <property type="entry name" value="MLTG-like"/>
</dbReference>
<evidence type="ECO:0000313" key="8">
    <source>
        <dbReference type="EMBL" id="PWR20128.1"/>
    </source>
</evidence>
<dbReference type="EC" id="4.2.2.29" evidence="7"/>
<comment type="function">
    <text evidence="7">Functions as a peptidoglycan terminase that cleaves nascent peptidoglycan strands endolytically to terminate their elongation.</text>
</comment>
<dbReference type="GO" id="GO:0008932">
    <property type="term" value="F:lytic endotransglycosylase activity"/>
    <property type="evidence" value="ECO:0007669"/>
    <property type="project" value="UniProtKB-UniRule"/>
</dbReference>
<dbReference type="Proteomes" id="UP000246077">
    <property type="component" value="Unassembled WGS sequence"/>
</dbReference>
<keyword evidence="9" id="KW-1185">Reference proteome</keyword>
<dbReference type="GO" id="GO:0005886">
    <property type="term" value="C:plasma membrane"/>
    <property type="evidence" value="ECO:0007669"/>
    <property type="project" value="UniProtKB-UniRule"/>
</dbReference>
<feature type="site" description="Important for catalytic activity" evidence="7">
    <location>
        <position position="199"/>
    </location>
</feature>
<evidence type="ECO:0000256" key="6">
    <source>
        <dbReference type="ARBA" id="ARBA00023316"/>
    </source>
</evidence>
<evidence type="ECO:0000256" key="7">
    <source>
        <dbReference type="HAMAP-Rule" id="MF_02065"/>
    </source>
</evidence>
<evidence type="ECO:0000256" key="1">
    <source>
        <dbReference type="ARBA" id="ARBA00022475"/>
    </source>
</evidence>
<dbReference type="Pfam" id="PF02618">
    <property type="entry name" value="YceG"/>
    <property type="match status" value="1"/>
</dbReference>
<reference evidence="9" key="1">
    <citation type="submission" date="2018-05" db="EMBL/GenBank/DDBJ databases">
        <title>Zavarzinia sp. HR-AS.</title>
        <authorList>
            <person name="Lee Y."/>
            <person name="Jeon C.O."/>
        </authorList>
    </citation>
    <scope>NUCLEOTIDE SEQUENCE [LARGE SCALE GENOMIC DNA]</scope>
    <source>
        <strain evidence="9">DSM 1231</strain>
    </source>
</reference>
<dbReference type="Gene3D" id="3.30.1490.480">
    <property type="entry name" value="Endolytic murein transglycosylase"/>
    <property type="match status" value="1"/>
</dbReference>
<evidence type="ECO:0000256" key="3">
    <source>
        <dbReference type="ARBA" id="ARBA00022989"/>
    </source>
</evidence>
<dbReference type="HAMAP" id="MF_02065">
    <property type="entry name" value="MltG"/>
    <property type="match status" value="1"/>
</dbReference>
<comment type="catalytic activity">
    <reaction evidence="7">
        <text>a peptidoglycan chain = a peptidoglycan chain with N-acetyl-1,6-anhydromuramyl-[peptide] at the reducing end + a peptidoglycan chain with N-acetylglucosamine at the non-reducing end.</text>
        <dbReference type="EC" id="4.2.2.29"/>
    </reaction>
</comment>
<proteinExistence type="inferred from homology"/>
<dbReference type="PANTHER" id="PTHR30518">
    <property type="entry name" value="ENDOLYTIC MUREIN TRANSGLYCOSYLASE"/>
    <property type="match status" value="1"/>
</dbReference>
<dbReference type="GO" id="GO:0071555">
    <property type="term" value="P:cell wall organization"/>
    <property type="evidence" value="ECO:0007669"/>
    <property type="project" value="UniProtKB-KW"/>
</dbReference>
<evidence type="ECO:0000313" key="9">
    <source>
        <dbReference type="Proteomes" id="UP000246077"/>
    </source>
</evidence>
<keyword evidence="4 7" id="KW-0472">Membrane</keyword>
<keyword evidence="6 7" id="KW-0961">Cell wall biogenesis/degradation</keyword>
<protein>
    <recommendedName>
        <fullName evidence="7">Endolytic murein transglycosylase</fullName>
        <ecNumber evidence="7">4.2.2.29</ecNumber>
    </recommendedName>
    <alternativeName>
        <fullName evidence="7">Peptidoglycan lytic transglycosylase</fullName>
    </alternativeName>
    <alternativeName>
        <fullName evidence="7">Peptidoglycan polymerization terminase</fullName>
    </alternativeName>
</protein>
<comment type="caution">
    <text evidence="8">The sequence shown here is derived from an EMBL/GenBank/DDBJ whole genome shotgun (WGS) entry which is preliminary data.</text>
</comment>